<dbReference type="SUPFAM" id="SSF50249">
    <property type="entry name" value="Nucleic acid-binding proteins"/>
    <property type="match status" value="1"/>
</dbReference>
<dbReference type="InterPro" id="IPR013849">
    <property type="entry name" value="DNA_helicase_Holl-junc_RuvA_I"/>
</dbReference>
<dbReference type="GO" id="GO:0006310">
    <property type="term" value="P:DNA recombination"/>
    <property type="evidence" value="ECO:0007669"/>
    <property type="project" value="InterPro"/>
</dbReference>
<dbReference type="Gene3D" id="2.40.50.140">
    <property type="entry name" value="Nucleic acid-binding proteins"/>
    <property type="match status" value="1"/>
</dbReference>
<evidence type="ECO:0000259" key="6">
    <source>
        <dbReference type="Pfam" id="PF07499"/>
    </source>
</evidence>
<dbReference type="EC" id="3.6.4.12" evidence="7"/>
<keyword evidence="7" id="KW-0347">Helicase</keyword>
<dbReference type="GO" id="GO:0009379">
    <property type="term" value="C:Holliday junction helicase complex"/>
    <property type="evidence" value="ECO:0007669"/>
    <property type="project" value="InterPro"/>
</dbReference>
<accession>A0A3B0TGI5</accession>
<evidence type="ECO:0000313" key="7">
    <source>
        <dbReference type="EMBL" id="VAW13592.1"/>
    </source>
</evidence>
<keyword evidence="2" id="KW-0227">DNA damage</keyword>
<organism evidence="7">
    <name type="scientific">hydrothermal vent metagenome</name>
    <dbReference type="NCBI Taxonomy" id="652676"/>
    <lineage>
        <taxon>unclassified sequences</taxon>
        <taxon>metagenomes</taxon>
        <taxon>ecological metagenomes</taxon>
    </lineage>
</organism>
<dbReference type="InterPro" id="IPR012340">
    <property type="entry name" value="NA-bd_OB-fold"/>
</dbReference>
<evidence type="ECO:0000259" key="5">
    <source>
        <dbReference type="Pfam" id="PF01330"/>
    </source>
</evidence>
<feature type="domain" description="Holliday junction DNA helicase RuvA C-terminal" evidence="6">
    <location>
        <begin position="156"/>
        <end position="202"/>
    </location>
</feature>
<evidence type="ECO:0000256" key="1">
    <source>
        <dbReference type="ARBA" id="ARBA00022490"/>
    </source>
</evidence>
<dbReference type="Gene3D" id="1.10.8.10">
    <property type="entry name" value="DNA helicase RuvA subunit, C-terminal domain"/>
    <property type="match status" value="1"/>
</dbReference>
<evidence type="ECO:0000256" key="2">
    <source>
        <dbReference type="ARBA" id="ARBA00022763"/>
    </source>
</evidence>
<feature type="domain" description="DNA helicase Holliday junction RuvA type" evidence="5">
    <location>
        <begin position="1"/>
        <end position="62"/>
    </location>
</feature>
<gene>
    <name evidence="7" type="ORF">MNBD_ALPHA09-1759</name>
</gene>
<dbReference type="InterPro" id="IPR010994">
    <property type="entry name" value="RuvA_2-like"/>
</dbReference>
<dbReference type="EMBL" id="UOEM01000062">
    <property type="protein sequence ID" value="VAW13592.1"/>
    <property type="molecule type" value="Genomic_DNA"/>
</dbReference>
<dbReference type="Gene3D" id="1.10.150.20">
    <property type="entry name" value="5' to 3' exonuclease, C-terminal subdomain"/>
    <property type="match status" value="1"/>
</dbReference>
<evidence type="ECO:0000256" key="4">
    <source>
        <dbReference type="ARBA" id="ARBA00023204"/>
    </source>
</evidence>
<sequence>MIGKLKGLVDEVGDDWVILDVGGVGYEVHCPARTLAALPPRGEAASLSIETHLRQDMIRLFGFAEPQEREWFRALQTVQGVGSKVALAVLSVLAPGDLAKAVTLNDTAAISQAPGVGAKVAQRIATELKSKAAKLGGGTFAAADTQSAVAGGDGAAMADAVSALVNLGYGRPQATEAVARVMMVAGEGAGAAELIRHGLKELAR</sequence>
<keyword evidence="1" id="KW-0963">Cytoplasm</keyword>
<dbReference type="SUPFAM" id="SSF46929">
    <property type="entry name" value="DNA helicase RuvA subunit, C-terminal domain"/>
    <property type="match status" value="1"/>
</dbReference>
<name>A0A3B0TGI5_9ZZZZ</name>
<dbReference type="GO" id="GO:0016787">
    <property type="term" value="F:hydrolase activity"/>
    <property type="evidence" value="ECO:0007669"/>
    <property type="project" value="UniProtKB-KW"/>
</dbReference>
<dbReference type="GO" id="GO:0009378">
    <property type="term" value="F:four-way junction helicase activity"/>
    <property type="evidence" value="ECO:0007669"/>
    <property type="project" value="InterPro"/>
</dbReference>
<keyword evidence="7" id="KW-0547">Nucleotide-binding</keyword>
<dbReference type="SUPFAM" id="SSF47781">
    <property type="entry name" value="RuvA domain 2-like"/>
    <property type="match status" value="1"/>
</dbReference>
<dbReference type="CDD" id="cd14332">
    <property type="entry name" value="UBA_RuvA_C"/>
    <property type="match status" value="1"/>
</dbReference>
<dbReference type="Pfam" id="PF01330">
    <property type="entry name" value="RuvA_N"/>
    <property type="match status" value="1"/>
</dbReference>
<dbReference type="GO" id="GO:0003677">
    <property type="term" value="F:DNA binding"/>
    <property type="evidence" value="ECO:0007669"/>
    <property type="project" value="UniProtKB-KW"/>
</dbReference>
<dbReference type="InterPro" id="IPR000085">
    <property type="entry name" value="RuvA"/>
</dbReference>
<keyword evidence="7" id="KW-0067">ATP-binding</keyword>
<dbReference type="GO" id="GO:0005524">
    <property type="term" value="F:ATP binding"/>
    <property type="evidence" value="ECO:0007669"/>
    <property type="project" value="InterPro"/>
</dbReference>
<dbReference type="Pfam" id="PF07499">
    <property type="entry name" value="RuvA_C"/>
    <property type="match status" value="1"/>
</dbReference>
<proteinExistence type="inferred from homology"/>
<dbReference type="InterPro" id="IPR036267">
    <property type="entry name" value="RuvA_C_sf"/>
</dbReference>
<dbReference type="Pfam" id="PF14520">
    <property type="entry name" value="HHH_5"/>
    <property type="match status" value="1"/>
</dbReference>
<evidence type="ECO:0000256" key="3">
    <source>
        <dbReference type="ARBA" id="ARBA00023125"/>
    </source>
</evidence>
<dbReference type="HAMAP" id="MF_00031">
    <property type="entry name" value="DNA_HJ_migration_RuvA"/>
    <property type="match status" value="1"/>
</dbReference>
<protein>
    <submittedName>
        <fullName evidence="7">Holliday junction ATP-dependent DNA helicase RuvA</fullName>
        <ecNumber evidence="7">3.6.4.12</ecNumber>
    </submittedName>
</protein>
<dbReference type="NCBIfam" id="TIGR00084">
    <property type="entry name" value="ruvA"/>
    <property type="match status" value="1"/>
</dbReference>
<dbReference type="InterPro" id="IPR011114">
    <property type="entry name" value="RuvA_C"/>
</dbReference>
<keyword evidence="4" id="KW-0234">DNA repair</keyword>
<reference evidence="7" key="1">
    <citation type="submission" date="2018-06" db="EMBL/GenBank/DDBJ databases">
        <authorList>
            <person name="Zhirakovskaya E."/>
        </authorList>
    </citation>
    <scope>NUCLEOTIDE SEQUENCE</scope>
</reference>
<keyword evidence="7" id="KW-0378">Hydrolase</keyword>
<dbReference type="AlphaFoldDB" id="A0A3B0TGI5"/>
<dbReference type="GO" id="GO:0006281">
    <property type="term" value="P:DNA repair"/>
    <property type="evidence" value="ECO:0007669"/>
    <property type="project" value="UniProtKB-KW"/>
</dbReference>
<keyword evidence="3" id="KW-0238">DNA-binding</keyword>